<dbReference type="Pfam" id="PF00512">
    <property type="entry name" value="HisKA"/>
    <property type="match status" value="1"/>
</dbReference>
<dbReference type="InterPro" id="IPR036890">
    <property type="entry name" value="HATPase_C_sf"/>
</dbReference>
<dbReference type="AlphaFoldDB" id="A0AA37QBR9"/>
<evidence type="ECO:0000256" key="9">
    <source>
        <dbReference type="SAM" id="MobiDB-lite"/>
    </source>
</evidence>
<keyword evidence="7" id="KW-0067">ATP-binding</keyword>
<dbReference type="PROSITE" id="PS50109">
    <property type="entry name" value="HIS_KIN"/>
    <property type="match status" value="1"/>
</dbReference>
<evidence type="ECO:0000256" key="6">
    <source>
        <dbReference type="ARBA" id="ARBA00022777"/>
    </source>
</evidence>
<accession>A0AA37QBR9</accession>
<keyword evidence="12" id="KW-1185">Reference proteome</keyword>
<organism evidence="11 12">
    <name type="scientific">Roseisolibacter agri</name>
    <dbReference type="NCBI Taxonomy" id="2014610"/>
    <lineage>
        <taxon>Bacteria</taxon>
        <taxon>Pseudomonadati</taxon>
        <taxon>Gemmatimonadota</taxon>
        <taxon>Gemmatimonadia</taxon>
        <taxon>Gemmatimonadales</taxon>
        <taxon>Gemmatimonadaceae</taxon>
        <taxon>Roseisolibacter</taxon>
    </lineage>
</organism>
<keyword evidence="6" id="KW-0418">Kinase</keyword>
<dbReference type="Gene3D" id="3.30.565.10">
    <property type="entry name" value="Histidine kinase-like ATPase, C-terminal domain"/>
    <property type="match status" value="1"/>
</dbReference>
<dbReference type="InterPro" id="IPR005467">
    <property type="entry name" value="His_kinase_dom"/>
</dbReference>
<dbReference type="Gene3D" id="1.10.287.130">
    <property type="match status" value="1"/>
</dbReference>
<comment type="catalytic activity">
    <reaction evidence="1">
        <text>ATP + protein L-histidine = ADP + protein N-phospho-L-histidine.</text>
        <dbReference type="EC" id="2.7.13.3"/>
    </reaction>
</comment>
<dbReference type="InterPro" id="IPR050351">
    <property type="entry name" value="BphY/WalK/GraS-like"/>
</dbReference>
<dbReference type="InterPro" id="IPR004358">
    <property type="entry name" value="Sig_transdc_His_kin-like_C"/>
</dbReference>
<dbReference type="EMBL" id="BRXS01000005">
    <property type="protein sequence ID" value="GLC26806.1"/>
    <property type="molecule type" value="Genomic_DNA"/>
</dbReference>
<name>A0AA37QBR9_9BACT</name>
<dbReference type="InterPro" id="IPR036097">
    <property type="entry name" value="HisK_dim/P_sf"/>
</dbReference>
<dbReference type="CDD" id="cd00082">
    <property type="entry name" value="HisKA"/>
    <property type="match status" value="1"/>
</dbReference>
<dbReference type="EC" id="2.7.13.3" evidence="2"/>
<evidence type="ECO:0000256" key="7">
    <source>
        <dbReference type="ARBA" id="ARBA00022840"/>
    </source>
</evidence>
<dbReference type="GO" id="GO:0007234">
    <property type="term" value="P:osmosensory signaling via phosphorelay pathway"/>
    <property type="evidence" value="ECO:0007669"/>
    <property type="project" value="TreeGrafter"/>
</dbReference>
<dbReference type="GO" id="GO:0000155">
    <property type="term" value="F:phosphorelay sensor kinase activity"/>
    <property type="evidence" value="ECO:0007669"/>
    <property type="project" value="InterPro"/>
</dbReference>
<dbReference type="Pfam" id="PF02518">
    <property type="entry name" value="HATPase_c"/>
    <property type="match status" value="1"/>
</dbReference>
<reference evidence="11" key="1">
    <citation type="submission" date="2022-08" db="EMBL/GenBank/DDBJ databases">
        <title>Draft genome sequencing of Roseisolibacter agri AW1220.</title>
        <authorList>
            <person name="Tobiishi Y."/>
            <person name="Tonouchi A."/>
        </authorList>
    </citation>
    <scope>NUCLEOTIDE SEQUENCE</scope>
    <source>
        <strain evidence="11">AW1220</strain>
    </source>
</reference>
<dbReference type="GO" id="GO:0000156">
    <property type="term" value="F:phosphorelay response regulator activity"/>
    <property type="evidence" value="ECO:0007669"/>
    <property type="project" value="TreeGrafter"/>
</dbReference>
<keyword evidence="4" id="KW-0808">Transferase</keyword>
<dbReference type="PANTHER" id="PTHR42878">
    <property type="entry name" value="TWO-COMPONENT HISTIDINE KINASE"/>
    <property type="match status" value="1"/>
</dbReference>
<dbReference type="SUPFAM" id="SSF47384">
    <property type="entry name" value="Homodimeric domain of signal transducing histidine kinase"/>
    <property type="match status" value="1"/>
</dbReference>
<protein>
    <recommendedName>
        <fullName evidence="2">histidine kinase</fullName>
        <ecNumber evidence="2">2.7.13.3</ecNumber>
    </recommendedName>
</protein>
<keyword evidence="8" id="KW-0902">Two-component regulatory system</keyword>
<evidence type="ECO:0000256" key="8">
    <source>
        <dbReference type="ARBA" id="ARBA00023012"/>
    </source>
</evidence>
<evidence type="ECO:0000256" key="4">
    <source>
        <dbReference type="ARBA" id="ARBA00022679"/>
    </source>
</evidence>
<evidence type="ECO:0000256" key="1">
    <source>
        <dbReference type="ARBA" id="ARBA00000085"/>
    </source>
</evidence>
<gene>
    <name evidence="11" type="ORF">rosag_33190</name>
</gene>
<dbReference type="GO" id="GO:0005524">
    <property type="term" value="F:ATP binding"/>
    <property type="evidence" value="ECO:0007669"/>
    <property type="project" value="UniProtKB-KW"/>
</dbReference>
<dbReference type="SMART" id="SM00387">
    <property type="entry name" value="HATPase_c"/>
    <property type="match status" value="1"/>
</dbReference>
<dbReference type="InterPro" id="IPR003661">
    <property type="entry name" value="HisK_dim/P_dom"/>
</dbReference>
<evidence type="ECO:0000313" key="12">
    <source>
        <dbReference type="Proteomes" id="UP001161325"/>
    </source>
</evidence>
<dbReference type="InterPro" id="IPR003594">
    <property type="entry name" value="HATPase_dom"/>
</dbReference>
<comment type="caution">
    <text evidence="11">The sequence shown here is derived from an EMBL/GenBank/DDBJ whole genome shotgun (WGS) entry which is preliminary data.</text>
</comment>
<keyword evidence="5" id="KW-0547">Nucleotide-binding</keyword>
<proteinExistence type="predicted"/>
<dbReference type="PRINTS" id="PR00344">
    <property type="entry name" value="BCTRLSENSOR"/>
</dbReference>
<keyword evidence="3" id="KW-0597">Phosphoprotein</keyword>
<sequence>MGDERRDSSFSHTPPIGGSGHGDASWTCPPSVHAHSPLPLSMGPWRLPPLRWPTLLLLASVALTTVGVVEANRAIRSHRAVAEHALRDYAGFAAWSYQQHLRESLGAATQELLGAVNHGEGMHTSPRVPDARELAHYIPMDAQCGCHRPRHGPSPAVFFGWKLGTDTLGLGVNSHADPMEGWEVDRPLAYPASADRRTPFTAEERAWINDTLTRHIRRGGDVGRFPLVIARLDSVPRVLVYTLMPTAWGDTLVYGAEYSRGAFAGMLRRVMNDRGLLPEAFTRGRAATEVVHLQVDDATGATLFASAPVRDWTLDDSTRLPPGVGSLRVRAQIQPALAGTLVIGGLPRSRLPFLVGLLSVAAALSLVAVGQIRREGELARMRGDFVDSISHELRTPLAQMRLYLETLRLGRFTTEAQRARSLDNVERETMRLGQLVERVLRFSRLGRDDDGARAPVDVGDEVTRIVGEFAPLAAARRAQLAVDAARVPVLRLRPSALRHLLLNLLDNAVKYGPVGQTVRVRLRHADGALRLEVTDEGSGVPANERESVWKPYQRGRTVGHTAGSGIGLAVVRDVAAQHGGRAFIEATPDGRGATFVVVLPVDPADAVESTVASHTAPEPVHG</sequence>
<dbReference type="GO" id="GO:0030295">
    <property type="term" value="F:protein kinase activator activity"/>
    <property type="evidence" value="ECO:0007669"/>
    <property type="project" value="TreeGrafter"/>
</dbReference>
<evidence type="ECO:0000256" key="3">
    <source>
        <dbReference type="ARBA" id="ARBA00022553"/>
    </source>
</evidence>
<evidence type="ECO:0000256" key="2">
    <source>
        <dbReference type="ARBA" id="ARBA00012438"/>
    </source>
</evidence>
<dbReference type="PANTHER" id="PTHR42878:SF7">
    <property type="entry name" value="SENSOR HISTIDINE KINASE GLRK"/>
    <property type="match status" value="1"/>
</dbReference>
<feature type="region of interest" description="Disordered" evidence="9">
    <location>
        <begin position="1"/>
        <end position="25"/>
    </location>
</feature>
<dbReference type="SUPFAM" id="SSF55874">
    <property type="entry name" value="ATPase domain of HSP90 chaperone/DNA topoisomerase II/histidine kinase"/>
    <property type="match status" value="1"/>
</dbReference>
<evidence type="ECO:0000313" key="11">
    <source>
        <dbReference type="EMBL" id="GLC26806.1"/>
    </source>
</evidence>
<feature type="domain" description="Histidine kinase" evidence="10">
    <location>
        <begin position="388"/>
        <end position="603"/>
    </location>
</feature>
<evidence type="ECO:0000256" key="5">
    <source>
        <dbReference type="ARBA" id="ARBA00022741"/>
    </source>
</evidence>
<evidence type="ECO:0000259" key="10">
    <source>
        <dbReference type="PROSITE" id="PS50109"/>
    </source>
</evidence>
<dbReference type="SMART" id="SM00388">
    <property type="entry name" value="HisKA"/>
    <property type="match status" value="1"/>
</dbReference>
<dbReference type="Proteomes" id="UP001161325">
    <property type="component" value="Unassembled WGS sequence"/>
</dbReference>